<name>A0ABU6YDQ2_9FABA</name>
<feature type="region of interest" description="Disordered" evidence="1">
    <location>
        <begin position="351"/>
        <end position="394"/>
    </location>
</feature>
<dbReference type="Proteomes" id="UP001341840">
    <property type="component" value="Unassembled WGS sequence"/>
</dbReference>
<keyword evidence="3" id="KW-1185">Reference proteome</keyword>
<sequence length="394" mass="44993">MTIHLYHNGFNQGYWIWTSHGEVDVDNINRFETRVQRPVERQSRRANNLNRDVAFQEVNWEDNQERYNEMMTDAFGTIKKGIFDPDNNVCTQAISNMIELMLNEPWINYSEILAEVQKRWYEKWAEGFTWPQEQEKQIRKAFDYRVARRYQQIMRDLREGELQRLKWLSETLRARLLHRFATDLGFLKCSGVNKTRSLDRPPADAETVFSTNLEQATQQTQEEGDKSAGTIDLNAVWRQTLSEPCKNRVYGAGGFFASSLRTSSYGGSSAYATSSHASLADAEVVDLREQVQNLTQSRHSQGEVLQQQIDEVCSLKETLAERDARSDDQIRCLGEMQRQMVAYYDPLRAMSGNTAVGGLGGSSTAPPPLPPRPPPPPAQPDHGPTDDDDDYEDA</sequence>
<reference evidence="2 3" key="1">
    <citation type="journal article" date="2023" name="Plants (Basel)">
        <title>Bridging the Gap: Combining Genomics and Transcriptomics Approaches to Understand Stylosanthes scabra, an Orphan Legume from the Brazilian Caatinga.</title>
        <authorList>
            <person name="Ferreira-Neto J.R.C."/>
            <person name="da Silva M.D."/>
            <person name="Binneck E."/>
            <person name="de Melo N.F."/>
            <person name="da Silva R.H."/>
            <person name="de Melo A.L.T.M."/>
            <person name="Pandolfi V."/>
            <person name="Bustamante F.O."/>
            <person name="Brasileiro-Vidal A.C."/>
            <person name="Benko-Iseppon A.M."/>
        </authorList>
    </citation>
    <scope>NUCLEOTIDE SEQUENCE [LARGE SCALE GENOMIC DNA]</scope>
    <source>
        <tissue evidence="2">Leaves</tissue>
    </source>
</reference>
<feature type="compositionally biased region" description="Pro residues" evidence="1">
    <location>
        <begin position="365"/>
        <end position="379"/>
    </location>
</feature>
<evidence type="ECO:0000313" key="2">
    <source>
        <dbReference type="EMBL" id="MED6208005.1"/>
    </source>
</evidence>
<evidence type="ECO:0000256" key="1">
    <source>
        <dbReference type="SAM" id="MobiDB-lite"/>
    </source>
</evidence>
<evidence type="ECO:0000313" key="3">
    <source>
        <dbReference type="Proteomes" id="UP001341840"/>
    </source>
</evidence>
<protein>
    <submittedName>
        <fullName evidence="2">Uncharacterized protein</fullName>
    </submittedName>
</protein>
<proteinExistence type="predicted"/>
<gene>
    <name evidence="2" type="ORF">PIB30_041012</name>
</gene>
<dbReference type="EMBL" id="JASCZI010241880">
    <property type="protein sequence ID" value="MED6208005.1"/>
    <property type="molecule type" value="Genomic_DNA"/>
</dbReference>
<comment type="caution">
    <text evidence="2">The sequence shown here is derived from an EMBL/GenBank/DDBJ whole genome shotgun (WGS) entry which is preliminary data.</text>
</comment>
<organism evidence="2 3">
    <name type="scientific">Stylosanthes scabra</name>
    <dbReference type="NCBI Taxonomy" id="79078"/>
    <lineage>
        <taxon>Eukaryota</taxon>
        <taxon>Viridiplantae</taxon>
        <taxon>Streptophyta</taxon>
        <taxon>Embryophyta</taxon>
        <taxon>Tracheophyta</taxon>
        <taxon>Spermatophyta</taxon>
        <taxon>Magnoliopsida</taxon>
        <taxon>eudicotyledons</taxon>
        <taxon>Gunneridae</taxon>
        <taxon>Pentapetalae</taxon>
        <taxon>rosids</taxon>
        <taxon>fabids</taxon>
        <taxon>Fabales</taxon>
        <taxon>Fabaceae</taxon>
        <taxon>Papilionoideae</taxon>
        <taxon>50 kb inversion clade</taxon>
        <taxon>dalbergioids sensu lato</taxon>
        <taxon>Dalbergieae</taxon>
        <taxon>Pterocarpus clade</taxon>
        <taxon>Stylosanthes</taxon>
    </lineage>
</organism>
<accession>A0ABU6YDQ2</accession>